<dbReference type="Proteomes" id="UP000032160">
    <property type="component" value="Chromosome I"/>
</dbReference>
<gene>
    <name evidence="1" type="ORF">BN1012_Phect1072</name>
</gene>
<sequence>MALFFDQKWFTDRLNDMGRTPNDLADAIGMPLIELAAVWKDQRELSVDEVRGMAQFLKAPAEEVASRAGVSTPIPSEPGEAGVAGSDLAPVLERLDEMAHRLDRLERAVGDIKALLLDTRLNGDEKDT</sequence>
<dbReference type="SUPFAM" id="SSF47413">
    <property type="entry name" value="lambda repressor-like DNA-binding domains"/>
    <property type="match status" value="1"/>
</dbReference>
<dbReference type="KEGG" id="pect:BN1012_Phect1072"/>
<evidence type="ECO:0000313" key="2">
    <source>
        <dbReference type="Proteomes" id="UP000032160"/>
    </source>
</evidence>
<dbReference type="OrthoDB" id="8449900at2"/>
<organism evidence="1 2">
    <name type="scientific">Candidatus Phaeomarinibacter ectocarpi</name>
    <dbReference type="NCBI Taxonomy" id="1458461"/>
    <lineage>
        <taxon>Bacteria</taxon>
        <taxon>Pseudomonadati</taxon>
        <taxon>Pseudomonadota</taxon>
        <taxon>Alphaproteobacteria</taxon>
        <taxon>Hyphomicrobiales</taxon>
        <taxon>Parvibaculaceae</taxon>
        <taxon>Candidatus Phaeomarinibacter</taxon>
    </lineage>
</organism>
<dbReference type="EMBL" id="HG966617">
    <property type="protein sequence ID" value="CDO59286.1"/>
    <property type="molecule type" value="Genomic_DNA"/>
</dbReference>
<proteinExistence type="predicted"/>
<dbReference type="RefSeq" id="WP_052535337.1">
    <property type="nucleotide sequence ID" value="NZ_HG966617.1"/>
</dbReference>
<evidence type="ECO:0000313" key="1">
    <source>
        <dbReference type="EMBL" id="CDO59286.1"/>
    </source>
</evidence>
<dbReference type="GO" id="GO:0003677">
    <property type="term" value="F:DNA binding"/>
    <property type="evidence" value="ECO:0007669"/>
    <property type="project" value="InterPro"/>
</dbReference>
<accession>X5MMK2</accession>
<dbReference type="AlphaFoldDB" id="X5MMK2"/>
<dbReference type="HOGENOM" id="CLU_2070826_0_0_5"/>
<protein>
    <recommendedName>
        <fullName evidence="3">DNA-binding protein</fullName>
    </recommendedName>
</protein>
<dbReference type="InterPro" id="IPR010982">
    <property type="entry name" value="Lambda_DNA-bd_dom_sf"/>
</dbReference>
<reference evidence="1 2" key="1">
    <citation type="journal article" date="2014" name="Front. Genet.">
        <title>Genome and metabolic network of "Candidatus Phaeomarinobacter ectocarpi" Ec32, a new candidate genus of Alphaproteobacteria frequently associated with brown algae.</title>
        <authorList>
            <person name="Dittami S.M."/>
            <person name="Barbeyron T."/>
            <person name="Boyen C."/>
            <person name="Cambefort J."/>
            <person name="Collet G."/>
            <person name="Delage L."/>
            <person name="Gobet A."/>
            <person name="Groisillier A."/>
            <person name="Leblanc C."/>
            <person name="Michel G."/>
            <person name="Scornet D."/>
            <person name="Siegel A."/>
            <person name="Tapia J.E."/>
            <person name="Tonon T."/>
        </authorList>
    </citation>
    <scope>NUCLEOTIDE SEQUENCE [LARGE SCALE GENOMIC DNA]</scope>
    <source>
        <strain evidence="1 2">Ec32</strain>
    </source>
</reference>
<evidence type="ECO:0008006" key="3">
    <source>
        <dbReference type="Google" id="ProtNLM"/>
    </source>
</evidence>
<dbReference type="STRING" id="1458461.BN1012_Phect1072"/>
<name>X5MMK2_9HYPH</name>
<keyword evidence="2" id="KW-1185">Reference proteome</keyword>